<dbReference type="AlphaFoldDB" id="A0AAJ0D7D9"/>
<evidence type="ECO:0000313" key="3">
    <source>
        <dbReference type="Proteomes" id="UP001271007"/>
    </source>
</evidence>
<organism evidence="2 3">
    <name type="scientific">Extremus antarcticus</name>
    <dbReference type="NCBI Taxonomy" id="702011"/>
    <lineage>
        <taxon>Eukaryota</taxon>
        <taxon>Fungi</taxon>
        <taxon>Dikarya</taxon>
        <taxon>Ascomycota</taxon>
        <taxon>Pezizomycotina</taxon>
        <taxon>Dothideomycetes</taxon>
        <taxon>Dothideomycetidae</taxon>
        <taxon>Mycosphaerellales</taxon>
        <taxon>Extremaceae</taxon>
        <taxon>Extremus</taxon>
    </lineage>
</organism>
<proteinExistence type="predicted"/>
<dbReference type="Proteomes" id="UP001271007">
    <property type="component" value="Unassembled WGS sequence"/>
</dbReference>
<sequence>MAYFTYANSKASVEIVREKDDCFIGKAGFTIFYLHLATPHLNISKVSGPYQSMEATGEAIFGAAGQKCAGLKQALIMSTSNTLRGQRLVTRPREPSVTLSKNKSTTSRARSHSQARSTTS</sequence>
<accession>A0AAJ0D7D9</accession>
<evidence type="ECO:0000256" key="1">
    <source>
        <dbReference type="SAM" id="MobiDB-lite"/>
    </source>
</evidence>
<comment type="caution">
    <text evidence="2">The sequence shown here is derived from an EMBL/GenBank/DDBJ whole genome shotgun (WGS) entry which is preliminary data.</text>
</comment>
<evidence type="ECO:0000313" key="2">
    <source>
        <dbReference type="EMBL" id="KAK3047954.1"/>
    </source>
</evidence>
<reference evidence="2" key="1">
    <citation type="submission" date="2023-04" db="EMBL/GenBank/DDBJ databases">
        <title>Black Yeasts Isolated from many extreme environments.</title>
        <authorList>
            <person name="Coleine C."/>
            <person name="Stajich J.E."/>
            <person name="Selbmann L."/>
        </authorList>
    </citation>
    <scope>NUCLEOTIDE SEQUENCE</scope>
    <source>
        <strain evidence="2">CCFEE 5312</strain>
    </source>
</reference>
<protein>
    <submittedName>
        <fullName evidence="2">Uncharacterized protein</fullName>
    </submittedName>
</protein>
<feature type="region of interest" description="Disordered" evidence="1">
    <location>
        <begin position="83"/>
        <end position="120"/>
    </location>
</feature>
<name>A0AAJ0D7D9_9PEZI</name>
<feature type="compositionally biased region" description="Polar residues" evidence="1">
    <location>
        <begin position="97"/>
        <end position="120"/>
    </location>
</feature>
<dbReference type="EMBL" id="JAWDJX010000054">
    <property type="protein sequence ID" value="KAK3047954.1"/>
    <property type="molecule type" value="Genomic_DNA"/>
</dbReference>
<gene>
    <name evidence="2" type="ORF">LTR09_010628</name>
</gene>
<keyword evidence="3" id="KW-1185">Reference proteome</keyword>